<protein>
    <recommendedName>
        <fullName evidence="9">Membrane transporter</fullName>
    </recommendedName>
</protein>
<gene>
    <name evidence="7" type="ORF">PFISCL1PPCAC_191</name>
</gene>
<dbReference type="EMBL" id="BTSY01000001">
    <property type="protein sequence ID" value="GMT08894.1"/>
    <property type="molecule type" value="Genomic_DNA"/>
</dbReference>
<feature type="transmembrane region" description="Helical" evidence="6">
    <location>
        <begin position="65"/>
        <end position="88"/>
    </location>
</feature>
<feature type="transmembrane region" description="Helical" evidence="6">
    <location>
        <begin position="6"/>
        <end position="27"/>
    </location>
</feature>
<sequence length="201" mass="22017">MQMVIGAVIAVGGIVGGSFAVWIAQNWKEGRHCFRRVQTILAFPLVGAIGSMLALPTSLLAQPALAWDIFLVYFLNFYTAFVPSGNYVMAMDVLMEVIPSSRRASATSLLYVFAYLLGDCPGPYIAGAISDALRNGSDDPEVRYHALVNALYATSSLFVVCFCGFFAAAYFMKKERLEQSPEKAIQSIVDREDVEMTKSVE</sequence>
<evidence type="ECO:0000256" key="1">
    <source>
        <dbReference type="ARBA" id="ARBA00004141"/>
    </source>
</evidence>
<evidence type="ECO:0000256" key="2">
    <source>
        <dbReference type="ARBA" id="ARBA00022448"/>
    </source>
</evidence>
<feature type="non-terminal residue" evidence="7">
    <location>
        <position position="201"/>
    </location>
</feature>
<dbReference type="SUPFAM" id="SSF103473">
    <property type="entry name" value="MFS general substrate transporter"/>
    <property type="match status" value="1"/>
</dbReference>
<dbReference type="PANTHER" id="PTHR23505">
    <property type="entry name" value="SPINSTER"/>
    <property type="match status" value="1"/>
</dbReference>
<comment type="caution">
    <text evidence="7">The sequence shown here is derived from an EMBL/GenBank/DDBJ whole genome shotgun (WGS) entry which is preliminary data.</text>
</comment>
<dbReference type="InterPro" id="IPR044770">
    <property type="entry name" value="MFS_spinster-like"/>
</dbReference>
<keyword evidence="2" id="KW-0813">Transport</keyword>
<dbReference type="PANTHER" id="PTHR23505:SF79">
    <property type="entry name" value="PROTEIN SPINSTER"/>
    <property type="match status" value="1"/>
</dbReference>
<dbReference type="Proteomes" id="UP001432322">
    <property type="component" value="Unassembled WGS sequence"/>
</dbReference>
<accession>A0AAV5URF1</accession>
<dbReference type="Gene3D" id="1.20.1250.20">
    <property type="entry name" value="MFS general substrate transporter like domains"/>
    <property type="match status" value="1"/>
</dbReference>
<evidence type="ECO:0000313" key="8">
    <source>
        <dbReference type="Proteomes" id="UP001432322"/>
    </source>
</evidence>
<keyword evidence="8" id="KW-1185">Reference proteome</keyword>
<keyword evidence="5 6" id="KW-0472">Membrane</keyword>
<evidence type="ECO:0000256" key="4">
    <source>
        <dbReference type="ARBA" id="ARBA00022989"/>
    </source>
</evidence>
<evidence type="ECO:0000256" key="3">
    <source>
        <dbReference type="ARBA" id="ARBA00022692"/>
    </source>
</evidence>
<evidence type="ECO:0008006" key="9">
    <source>
        <dbReference type="Google" id="ProtNLM"/>
    </source>
</evidence>
<comment type="subcellular location">
    <subcellularLocation>
        <location evidence="1">Membrane</location>
        <topology evidence="1">Multi-pass membrane protein</topology>
    </subcellularLocation>
</comment>
<feature type="transmembrane region" description="Helical" evidence="6">
    <location>
        <begin position="150"/>
        <end position="171"/>
    </location>
</feature>
<dbReference type="GO" id="GO:0016020">
    <property type="term" value="C:membrane"/>
    <property type="evidence" value="ECO:0007669"/>
    <property type="project" value="UniProtKB-SubCell"/>
</dbReference>
<dbReference type="InterPro" id="IPR036259">
    <property type="entry name" value="MFS_trans_sf"/>
</dbReference>
<feature type="transmembrane region" description="Helical" evidence="6">
    <location>
        <begin position="109"/>
        <end position="130"/>
    </location>
</feature>
<keyword evidence="3 6" id="KW-0812">Transmembrane</keyword>
<dbReference type="AlphaFoldDB" id="A0AAV5URF1"/>
<evidence type="ECO:0000313" key="7">
    <source>
        <dbReference type="EMBL" id="GMT08894.1"/>
    </source>
</evidence>
<name>A0AAV5URF1_9BILA</name>
<organism evidence="7 8">
    <name type="scientific">Pristionchus fissidentatus</name>
    <dbReference type="NCBI Taxonomy" id="1538716"/>
    <lineage>
        <taxon>Eukaryota</taxon>
        <taxon>Metazoa</taxon>
        <taxon>Ecdysozoa</taxon>
        <taxon>Nematoda</taxon>
        <taxon>Chromadorea</taxon>
        <taxon>Rhabditida</taxon>
        <taxon>Rhabditina</taxon>
        <taxon>Diplogasteromorpha</taxon>
        <taxon>Diplogasteroidea</taxon>
        <taxon>Neodiplogasteridae</taxon>
        <taxon>Pristionchus</taxon>
    </lineage>
</organism>
<keyword evidence="4 6" id="KW-1133">Transmembrane helix</keyword>
<feature type="transmembrane region" description="Helical" evidence="6">
    <location>
        <begin position="39"/>
        <end position="59"/>
    </location>
</feature>
<proteinExistence type="predicted"/>
<evidence type="ECO:0000256" key="6">
    <source>
        <dbReference type="SAM" id="Phobius"/>
    </source>
</evidence>
<evidence type="ECO:0000256" key="5">
    <source>
        <dbReference type="ARBA" id="ARBA00023136"/>
    </source>
</evidence>
<reference evidence="7" key="1">
    <citation type="submission" date="2023-10" db="EMBL/GenBank/DDBJ databases">
        <title>Genome assembly of Pristionchus species.</title>
        <authorList>
            <person name="Yoshida K."/>
            <person name="Sommer R.J."/>
        </authorList>
    </citation>
    <scope>NUCLEOTIDE SEQUENCE</scope>
    <source>
        <strain evidence="7">RS5133</strain>
    </source>
</reference>